<dbReference type="EMBL" id="CAFBLP010000076">
    <property type="protein sequence ID" value="CAB4886924.1"/>
    <property type="molecule type" value="Genomic_DNA"/>
</dbReference>
<dbReference type="CDD" id="cd04301">
    <property type="entry name" value="NAT_SF"/>
    <property type="match status" value="1"/>
</dbReference>
<dbReference type="Gene3D" id="3.40.630.30">
    <property type="match status" value="1"/>
</dbReference>
<name>A0A6J7F060_9ZZZZ</name>
<keyword evidence="2" id="KW-0012">Acyltransferase</keyword>
<dbReference type="PANTHER" id="PTHR43877">
    <property type="entry name" value="AMINOALKYLPHOSPHONATE N-ACETYLTRANSFERASE-RELATED-RELATED"/>
    <property type="match status" value="1"/>
</dbReference>
<dbReference type="PROSITE" id="PS51186">
    <property type="entry name" value="GNAT"/>
    <property type="match status" value="1"/>
</dbReference>
<evidence type="ECO:0000313" key="4">
    <source>
        <dbReference type="EMBL" id="CAB4886924.1"/>
    </source>
</evidence>
<sequence>MAAVASLAVTVTVEIATGVTPHLVEAFARLIPQLSKSSPPPTAGELAEMVTSPAVDLLIARDGDDVLGSLTLVVFRIPTGVRAWIEDVVVDGGARGRGVGEALNQFALDLARAKGAKTVDLTSRPSREAANRLYQRLGFVPRDTNVYRYSLEA</sequence>
<protein>
    <submittedName>
        <fullName evidence="4">Unannotated protein</fullName>
    </submittedName>
</protein>
<dbReference type="Pfam" id="PF00583">
    <property type="entry name" value="Acetyltransf_1"/>
    <property type="match status" value="1"/>
</dbReference>
<dbReference type="InterPro" id="IPR016181">
    <property type="entry name" value="Acyl_CoA_acyltransferase"/>
</dbReference>
<feature type="domain" description="N-acetyltransferase" evidence="3">
    <location>
        <begin position="11"/>
        <end position="153"/>
    </location>
</feature>
<organism evidence="4">
    <name type="scientific">freshwater metagenome</name>
    <dbReference type="NCBI Taxonomy" id="449393"/>
    <lineage>
        <taxon>unclassified sequences</taxon>
        <taxon>metagenomes</taxon>
        <taxon>ecological metagenomes</taxon>
    </lineage>
</organism>
<dbReference type="PANTHER" id="PTHR43877:SF2">
    <property type="entry name" value="AMINOALKYLPHOSPHONATE N-ACETYLTRANSFERASE-RELATED"/>
    <property type="match status" value="1"/>
</dbReference>
<proteinExistence type="predicted"/>
<accession>A0A6J7F060</accession>
<gene>
    <name evidence="4" type="ORF">UFOPK3376_02411</name>
</gene>
<reference evidence="4" key="1">
    <citation type="submission" date="2020-05" db="EMBL/GenBank/DDBJ databases">
        <authorList>
            <person name="Chiriac C."/>
            <person name="Salcher M."/>
            <person name="Ghai R."/>
            <person name="Kavagutti S V."/>
        </authorList>
    </citation>
    <scope>NUCLEOTIDE SEQUENCE</scope>
</reference>
<dbReference type="SUPFAM" id="SSF55729">
    <property type="entry name" value="Acyl-CoA N-acyltransferases (Nat)"/>
    <property type="match status" value="1"/>
</dbReference>
<evidence type="ECO:0000256" key="2">
    <source>
        <dbReference type="ARBA" id="ARBA00023315"/>
    </source>
</evidence>
<dbReference type="InterPro" id="IPR000182">
    <property type="entry name" value="GNAT_dom"/>
</dbReference>
<dbReference type="AlphaFoldDB" id="A0A6J7F060"/>
<dbReference type="GO" id="GO:0016747">
    <property type="term" value="F:acyltransferase activity, transferring groups other than amino-acyl groups"/>
    <property type="evidence" value="ECO:0007669"/>
    <property type="project" value="InterPro"/>
</dbReference>
<evidence type="ECO:0000259" key="3">
    <source>
        <dbReference type="PROSITE" id="PS51186"/>
    </source>
</evidence>
<dbReference type="InterPro" id="IPR050832">
    <property type="entry name" value="Bact_Acetyltransf"/>
</dbReference>
<keyword evidence="1" id="KW-0808">Transferase</keyword>
<evidence type="ECO:0000256" key="1">
    <source>
        <dbReference type="ARBA" id="ARBA00022679"/>
    </source>
</evidence>